<evidence type="ECO:0000256" key="1">
    <source>
        <dbReference type="SAM" id="MobiDB-lite"/>
    </source>
</evidence>
<feature type="region of interest" description="Disordered" evidence="1">
    <location>
        <begin position="1"/>
        <end position="185"/>
    </location>
</feature>
<proteinExistence type="predicted"/>
<name>A0A2T6ZWE6_TUBBO</name>
<feature type="compositionally biased region" description="Basic and acidic residues" evidence="1">
    <location>
        <begin position="132"/>
        <end position="156"/>
    </location>
</feature>
<evidence type="ECO:0000313" key="2">
    <source>
        <dbReference type="EMBL" id="PUU79780.1"/>
    </source>
</evidence>
<organism evidence="2 3">
    <name type="scientific">Tuber borchii</name>
    <name type="common">White truffle</name>
    <dbReference type="NCBI Taxonomy" id="42251"/>
    <lineage>
        <taxon>Eukaryota</taxon>
        <taxon>Fungi</taxon>
        <taxon>Dikarya</taxon>
        <taxon>Ascomycota</taxon>
        <taxon>Pezizomycotina</taxon>
        <taxon>Pezizomycetes</taxon>
        <taxon>Pezizales</taxon>
        <taxon>Tuberaceae</taxon>
        <taxon>Tuber</taxon>
    </lineage>
</organism>
<accession>A0A2T6ZWE6</accession>
<dbReference type="Proteomes" id="UP000244722">
    <property type="component" value="Unassembled WGS sequence"/>
</dbReference>
<reference evidence="2 3" key="1">
    <citation type="submission" date="2017-04" db="EMBL/GenBank/DDBJ databases">
        <title>Draft genome sequence of Tuber borchii Vittad., a whitish edible truffle.</title>
        <authorList>
            <consortium name="DOE Joint Genome Institute"/>
            <person name="Murat C."/>
            <person name="Kuo A."/>
            <person name="Barry K.W."/>
            <person name="Clum A."/>
            <person name="Dockter R.B."/>
            <person name="Fauchery L."/>
            <person name="Iotti M."/>
            <person name="Kohler A."/>
            <person name="Labutti K."/>
            <person name="Lindquist E.A."/>
            <person name="Lipzen A."/>
            <person name="Ohm R.A."/>
            <person name="Wang M."/>
            <person name="Grigoriev I.V."/>
            <person name="Zambonelli A."/>
            <person name="Martin F.M."/>
        </authorList>
    </citation>
    <scope>NUCLEOTIDE SEQUENCE [LARGE SCALE GENOMIC DNA]</scope>
    <source>
        <strain evidence="2 3">Tbo3840</strain>
    </source>
</reference>
<feature type="compositionally biased region" description="Polar residues" evidence="1">
    <location>
        <begin position="39"/>
        <end position="65"/>
    </location>
</feature>
<sequence length="185" mass="20213">MFKCGSSAAGLQQERSLLPGAERPKREHAWNNMKRATAVQATQEPKATMLRANQLQPYSNHTSRNPPLARPMDNQSKSSMKPKLSSVMTGQGKANGAGRRGARIRPAGAKPKCPTSAINKQRFGRGKKGRGFRKDKASPSHEDKSGKGKMHTDGIRNGRSSKTTKKRESAARQHPLAKSFIGKSR</sequence>
<dbReference type="AlphaFoldDB" id="A0A2T6ZWE6"/>
<dbReference type="OrthoDB" id="5398985at2759"/>
<evidence type="ECO:0000313" key="3">
    <source>
        <dbReference type="Proteomes" id="UP000244722"/>
    </source>
</evidence>
<keyword evidence="3" id="KW-1185">Reference proteome</keyword>
<protein>
    <submittedName>
        <fullName evidence="2">Uncharacterized protein</fullName>
    </submittedName>
</protein>
<dbReference type="EMBL" id="NESQ01000083">
    <property type="protein sequence ID" value="PUU79780.1"/>
    <property type="molecule type" value="Genomic_DNA"/>
</dbReference>
<comment type="caution">
    <text evidence="2">The sequence shown here is derived from an EMBL/GenBank/DDBJ whole genome shotgun (WGS) entry which is preliminary data.</text>
</comment>
<gene>
    <name evidence="2" type="ORF">B9Z19DRAFT_798310</name>
</gene>
<feature type="compositionally biased region" description="Basic residues" evidence="1">
    <location>
        <begin position="122"/>
        <end position="131"/>
    </location>
</feature>